<dbReference type="Pfam" id="PF00122">
    <property type="entry name" value="E1-E2_ATPase"/>
    <property type="match status" value="1"/>
</dbReference>
<dbReference type="InterPro" id="IPR059000">
    <property type="entry name" value="ATPase_P-type_domA"/>
</dbReference>
<accession>A0ABQ8F9G0</accession>
<feature type="transmembrane region" description="Helical" evidence="11">
    <location>
        <begin position="1325"/>
        <end position="1342"/>
    </location>
</feature>
<dbReference type="Gene3D" id="3.40.50.1000">
    <property type="entry name" value="HAD superfamily/HAD-like"/>
    <property type="match status" value="1"/>
</dbReference>
<evidence type="ECO:0000256" key="4">
    <source>
        <dbReference type="ARBA" id="ARBA00022723"/>
    </source>
</evidence>
<dbReference type="SFLD" id="SFLDS00003">
    <property type="entry name" value="Haloacid_Dehalogenase"/>
    <property type="match status" value="1"/>
</dbReference>
<feature type="domain" description="P-type ATPase A" evidence="13">
    <location>
        <begin position="554"/>
        <end position="671"/>
    </location>
</feature>
<dbReference type="SUPFAM" id="SSF56784">
    <property type="entry name" value="HAD-like"/>
    <property type="match status" value="1"/>
</dbReference>
<feature type="transmembrane region" description="Helical" evidence="11">
    <location>
        <begin position="715"/>
        <end position="738"/>
    </location>
</feature>
<comment type="similarity">
    <text evidence="2">Belongs to the cation transport ATPase (P-type) (TC 3.A.3) family. Type V subfamily.</text>
</comment>
<dbReference type="PROSITE" id="PS00154">
    <property type="entry name" value="ATPASE_E1_E2"/>
    <property type="match status" value="1"/>
</dbReference>
<dbReference type="SFLD" id="SFLDG00002">
    <property type="entry name" value="C1.7:_P-type_atpase_like"/>
    <property type="match status" value="1"/>
</dbReference>
<dbReference type="InterPro" id="IPR023299">
    <property type="entry name" value="ATPase_P-typ_cyto_dom_N"/>
</dbReference>
<keyword evidence="7" id="KW-0460">Magnesium</keyword>
<evidence type="ECO:0000259" key="14">
    <source>
        <dbReference type="Pfam" id="PF00690"/>
    </source>
</evidence>
<evidence type="ECO:0000256" key="11">
    <source>
        <dbReference type="SAM" id="Phobius"/>
    </source>
</evidence>
<dbReference type="InterPro" id="IPR006544">
    <property type="entry name" value="P-type_TPase_V"/>
</dbReference>
<dbReference type="Proteomes" id="UP001648503">
    <property type="component" value="Unassembled WGS sequence"/>
</dbReference>
<feature type="transmembrane region" description="Helical" evidence="11">
    <location>
        <begin position="281"/>
        <end position="308"/>
    </location>
</feature>
<evidence type="ECO:0000256" key="8">
    <source>
        <dbReference type="ARBA" id="ARBA00022967"/>
    </source>
</evidence>
<feature type="signal peptide" evidence="12">
    <location>
        <begin position="1"/>
        <end position="24"/>
    </location>
</feature>
<evidence type="ECO:0000256" key="9">
    <source>
        <dbReference type="ARBA" id="ARBA00022989"/>
    </source>
</evidence>
<dbReference type="InterPro" id="IPR008250">
    <property type="entry name" value="ATPase_P-typ_transduc_dom_A_sf"/>
</dbReference>
<dbReference type="InterPro" id="IPR036412">
    <property type="entry name" value="HAD-like_sf"/>
</dbReference>
<evidence type="ECO:0000313" key="15">
    <source>
        <dbReference type="EMBL" id="KAH6593944.1"/>
    </source>
</evidence>
<feature type="chain" id="PRO_5046698881" description="Cation-transporting P-type ATPase N-terminal domain-containing protein" evidence="12">
    <location>
        <begin position="25"/>
        <end position="1435"/>
    </location>
</feature>
<dbReference type="InterPro" id="IPR023214">
    <property type="entry name" value="HAD_sf"/>
</dbReference>
<evidence type="ECO:0000256" key="7">
    <source>
        <dbReference type="ARBA" id="ARBA00022842"/>
    </source>
</evidence>
<dbReference type="InterPro" id="IPR023298">
    <property type="entry name" value="ATPase_P-typ_TM_dom_sf"/>
</dbReference>
<evidence type="ECO:0000259" key="13">
    <source>
        <dbReference type="Pfam" id="PF00122"/>
    </source>
</evidence>
<keyword evidence="5" id="KW-0547">Nucleotide-binding</keyword>
<dbReference type="Gene3D" id="3.40.1110.10">
    <property type="entry name" value="Calcium-transporting ATPase, cytoplasmic domain N"/>
    <property type="match status" value="1"/>
</dbReference>
<dbReference type="SFLD" id="SFLDF00027">
    <property type="entry name" value="p-type_atpase"/>
    <property type="match status" value="1"/>
</dbReference>
<feature type="transmembrane region" description="Helical" evidence="11">
    <location>
        <begin position="1241"/>
        <end position="1263"/>
    </location>
</feature>
<dbReference type="InterPro" id="IPR018303">
    <property type="entry name" value="ATPase_P-typ_P_site"/>
</dbReference>
<comment type="caution">
    <text evidence="15">The sequence shown here is derived from an EMBL/GenBank/DDBJ whole genome shotgun (WGS) entry which is preliminary data.</text>
</comment>
<dbReference type="InterPro" id="IPR044492">
    <property type="entry name" value="P_typ_ATPase_HD_dom"/>
</dbReference>
<dbReference type="SUPFAM" id="SSF81653">
    <property type="entry name" value="Calcium ATPase, transduction domain A"/>
    <property type="match status" value="1"/>
</dbReference>
<dbReference type="Gene3D" id="2.70.150.10">
    <property type="entry name" value="Calcium-transporting ATPase, cytoplasmic transduction domain A"/>
    <property type="match status" value="1"/>
</dbReference>
<feature type="transmembrane region" description="Helical" evidence="11">
    <location>
        <begin position="688"/>
        <end position="709"/>
    </location>
</feature>
<evidence type="ECO:0000256" key="10">
    <source>
        <dbReference type="ARBA" id="ARBA00023136"/>
    </source>
</evidence>
<keyword evidence="4" id="KW-0479">Metal-binding</keyword>
<evidence type="ECO:0000313" key="16">
    <source>
        <dbReference type="Proteomes" id="UP001648503"/>
    </source>
</evidence>
<keyword evidence="12" id="KW-0732">Signal</keyword>
<evidence type="ECO:0000256" key="2">
    <source>
        <dbReference type="ARBA" id="ARBA00006000"/>
    </source>
</evidence>
<evidence type="ECO:0000256" key="5">
    <source>
        <dbReference type="ARBA" id="ARBA00022741"/>
    </source>
</evidence>
<dbReference type="EMBL" id="JAFCIX010000341">
    <property type="protein sequence ID" value="KAH6593944.1"/>
    <property type="molecule type" value="Genomic_DNA"/>
</dbReference>
<dbReference type="PANTHER" id="PTHR45630">
    <property type="entry name" value="CATION-TRANSPORTING ATPASE-RELATED"/>
    <property type="match status" value="1"/>
</dbReference>
<dbReference type="SUPFAM" id="SSF81665">
    <property type="entry name" value="Calcium ATPase, transmembrane domain M"/>
    <property type="match status" value="1"/>
</dbReference>
<feature type="transmembrane region" description="Helical" evidence="11">
    <location>
        <begin position="328"/>
        <end position="347"/>
    </location>
</feature>
<feature type="domain" description="Cation-transporting P-type ATPase N-terminal" evidence="14">
    <location>
        <begin position="457"/>
        <end position="510"/>
    </location>
</feature>
<dbReference type="NCBIfam" id="TIGR01494">
    <property type="entry name" value="ATPase_P-type"/>
    <property type="match status" value="1"/>
</dbReference>
<feature type="transmembrane region" description="Helical" evidence="11">
    <location>
        <begin position="517"/>
        <end position="537"/>
    </location>
</feature>
<dbReference type="Pfam" id="PF00690">
    <property type="entry name" value="Cation_ATPase_N"/>
    <property type="match status" value="1"/>
</dbReference>
<keyword evidence="6" id="KW-0067">ATP-binding</keyword>
<evidence type="ECO:0000256" key="3">
    <source>
        <dbReference type="ARBA" id="ARBA00022692"/>
    </source>
</evidence>
<dbReference type="PANTHER" id="PTHR45630:SF11">
    <property type="entry name" value="CATION-TRANSPORTING P-TYPE ATPASE N-TERMINAL DOMAIN-CONTAINING PROTEIN"/>
    <property type="match status" value="1"/>
</dbReference>
<feature type="transmembrane region" description="Helical" evidence="11">
    <location>
        <begin position="1392"/>
        <end position="1414"/>
    </location>
</feature>
<dbReference type="SUPFAM" id="SSF81660">
    <property type="entry name" value="Metal cation-transporting ATPase, ATP-binding domain N"/>
    <property type="match status" value="1"/>
</dbReference>
<feature type="transmembrane region" description="Helical" evidence="11">
    <location>
        <begin position="205"/>
        <end position="224"/>
    </location>
</feature>
<dbReference type="PRINTS" id="PR00119">
    <property type="entry name" value="CATATPASE"/>
</dbReference>
<keyword evidence="16" id="KW-1185">Reference proteome</keyword>
<keyword evidence="9 11" id="KW-1133">Transmembrane helix</keyword>
<evidence type="ECO:0008006" key="17">
    <source>
        <dbReference type="Google" id="ProtNLM"/>
    </source>
</evidence>
<evidence type="ECO:0000256" key="12">
    <source>
        <dbReference type="SAM" id="SignalP"/>
    </source>
</evidence>
<dbReference type="InterPro" id="IPR004014">
    <property type="entry name" value="ATPase_P-typ_cation-transptr_N"/>
</dbReference>
<proteinExistence type="inferred from homology"/>
<protein>
    <recommendedName>
        <fullName evidence="17">Cation-transporting P-type ATPase N-terminal domain-containing protein</fullName>
    </recommendedName>
</protein>
<keyword evidence="10 11" id="KW-0472">Membrane</keyword>
<dbReference type="PRINTS" id="PR00121">
    <property type="entry name" value="NAKATPASE"/>
</dbReference>
<feature type="transmembrane region" description="Helical" evidence="11">
    <location>
        <begin position="492"/>
        <end position="511"/>
    </location>
</feature>
<keyword evidence="3 11" id="KW-0812">Transmembrane</keyword>
<name>A0ABQ8F9G0_9FUNG</name>
<gene>
    <name evidence="15" type="ORF">BASA50_007000</name>
</gene>
<keyword evidence="8" id="KW-1278">Translocase</keyword>
<evidence type="ECO:0000256" key="6">
    <source>
        <dbReference type="ARBA" id="ARBA00022840"/>
    </source>
</evidence>
<comment type="subcellular location">
    <subcellularLocation>
        <location evidence="1">Membrane</location>
        <topology evidence="1">Multi-pass membrane protein</topology>
    </subcellularLocation>
</comment>
<organism evidence="15 16">
    <name type="scientific">Batrachochytrium salamandrivorans</name>
    <dbReference type="NCBI Taxonomy" id="1357716"/>
    <lineage>
        <taxon>Eukaryota</taxon>
        <taxon>Fungi</taxon>
        <taxon>Fungi incertae sedis</taxon>
        <taxon>Chytridiomycota</taxon>
        <taxon>Chytridiomycota incertae sedis</taxon>
        <taxon>Chytridiomycetes</taxon>
        <taxon>Rhizophydiales</taxon>
        <taxon>Rhizophydiales incertae sedis</taxon>
        <taxon>Batrachochytrium</taxon>
    </lineage>
</organism>
<sequence>MLASWSIHGVSAALLCLGVGFATAKPWHKVNQFDSSGNTCQAPLRYSQRCPVLCVRDISLCPPAVQPTACPADQFYCQDGLCHPGGSIAAACPPSLASVCSCGVDIFVTGISPIQSAGAVLFPCANTQPRVNVRVWSNSTDIVGESPAGDTDLAFACSEALNLNSTLSPTHPANSTIIPVSSSTPFFLQCLITAKMLSMHEPEFMLFYGFVAAQSIVLILFQIYRSIRFSSSHGFTSGSSKQTTVFEHGNVEMDEMFARPLATAKLSNNKIKFNGYRQDPLGSLVLISVIISSFVWLFLMSILIGDYYQIFSGYSFRGTQMIFGNHDNLSRIFIVLWHIMAIWYVVLQVNSSWLQTYFKTRAPLSRATHVLVEKEISRAVQFKDTDWLITIMQSMELTIQKMTKTDRTLKLTRVKYTNNGRRYIEYECVRYVLDPAMGSFEPFVFGIGPNCSDLVAGTSQASGLTSVEAERRMELAGPNEITFRLDSFARGLIKEFTGIFYIYQLMMLLIWYYYAYYYMGIVLTVVILGSGIVKIIVSSKSQQRVLDMATFRGRAKVLRDNVWSSVDCSKLVPGDVIEVEASGEELSVDCVLVKGEAVADESSLTGEALPVAKFSIKNVNRPYNSKGSEKTSTLIAGCQILESHPAVDGEPVLAIVLATGASTSKGSLVRDILYPMPISFVFMEHLKIVIPILGIWGIIMLFLSMMMLGESSSDTWFYGMITISQILSPLLPAVLVIGQSIAADRLRKQEIMCVDFARITLAGKVKIFCFDKTGTLTKEGLSFLGTRAIGSAFNALTPVETDFNSFTLDMKRAMLCCHSLSVVGSQHVGNFVDIEMFRATGARLDTRSASTTSVVPSLATTDVNLQRIIKRFEFVHSHAYMSVVALDTATDRITVYIKGSYERVQDLVNPFTLPEAFEKSAKLHAGTGCYVLAIAKRELPAGTRPEDIQSWSREQVEHGADMVGLMLFRNDLKDDTVSALNELRDGGCRIVMITGDHVNTGVHIARASGMVRKDWQDQEPVVAVGDVDKTLDNVVWTLLDSDTQIQRAELEEMISRSRSGLQPVELAVTGKAFNLLVRDGFMAEHLLDTRVFARMSPEDKVKCVRLHMSQSVTAMCGDGGNDAGALKASHVGVALSGAKSSVVSHFSSQNLSIHSCVGLLKEARCSLDVSFASYKYLIMYGEVLAFLGLVQYYFVVNMSQAMWILIDGSTIPISWALTMSQPAQKLVNSRPTARLLGPETIISVVGQIVINIVFLVTATALLFRQSFLKCNEFNGLKVDMRRWWELADNFEGEVTGLIATFQIIHAAAAFNLGSKYRSGFLMNRTFMIVYGVVFGIISYITLADPNWLGCLFHINCGTRDAVNAAGYATNFPMPLVYFAPVGHNIMPSSFRLMLWSLAVLNLLALLAWEGVVVLGPVRKWAKSRWSTKRVDTLRI</sequence>
<feature type="transmembrane region" description="Helical" evidence="11">
    <location>
        <begin position="1176"/>
        <end position="1195"/>
    </location>
</feature>
<evidence type="ECO:0000256" key="1">
    <source>
        <dbReference type="ARBA" id="ARBA00004141"/>
    </source>
</evidence>
<reference evidence="15 16" key="1">
    <citation type="submission" date="2021-02" db="EMBL/GenBank/DDBJ databases">
        <title>Variation within the Batrachochytrium salamandrivorans European outbreak.</title>
        <authorList>
            <person name="Kelly M."/>
            <person name="Pasmans F."/>
            <person name="Shea T.P."/>
            <person name="Munoz J.F."/>
            <person name="Carranza S."/>
            <person name="Cuomo C.A."/>
            <person name="Martel A."/>
        </authorList>
    </citation>
    <scope>NUCLEOTIDE SEQUENCE [LARGE SCALE GENOMIC DNA]</scope>
    <source>
        <strain evidence="15 16">AMFP18/2</strain>
    </source>
</reference>
<dbReference type="InterPro" id="IPR001757">
    <property type="entry name" value="P_typ_ATPase"/>
</dbReference>